<protein>
    <submittedName>
        <fullName evidence="1">Uncharacterized protein</fullName>
    </submittedName>
</protein>
<dbReference type="EMBL" id="CP063849">
    <property type="protein sequence ID" value="QOY86783.1"/>
    <property type="molecule type" value="Genomic_DNA"/>
</dbReference>
<dbReference type="RefSeq" id="WP_194448452.1">
    <property type="nucleotide sequence ID" value="NZ_CP063849.1"/>
</dbReference>
<dbReference type="Proteomes" id="UP000593892">
    <property type="component" value="Chromosome"/>
</dbReference>
<sequence length="155" mass="17534">MQIFSQTTEDFVPSRRLAKTAGAGPLAGDASDNLITCIEDPSLYSSLRDDVHQHFNPTTRFEQHLADAIAEELWRKARYSLVETTALTVAIERDWETVQQSCPDADPSYRTYVAFRNLDARDTACVRASQDSETRAWRRSRADVATLQALRSKPR</sequence>
<reference evidence="1 2" key="1">
    <citation type="submission" date="2020-10" db="EMBL/GenBank/DDBJ databases">
        <title>Complete genome sequence of Paludibaculum fermentans P105T, a facultatively anaerobic acidobacterium capable of dissimilatory Fe(III) reduction.</title>
        <authorList>
            <person name="Dedysh S.N."/>
            <person name="Beletsky A.V."/>
            <person name="Kulichevskaya I.S."/>
            <person name="Mardanov A.V."/>
            <person name="Ravin N.V."/>
        </authorList>
    </citation>
    <scope>NUCLEOTIDE SEQUENCE [LARGE SCALE GENOMIC DNA]</scope>
    <source>
        <strain evidence="1 2">P105</strain>
    </source>
</reference>
<keyword evidence="2" id="KW-1185">Reference proteome</keyword>
<dbReference type="KEGG" id="pfer:IRI77_28970"/>
<dbReference type="AlphaFoldDB" id="A0A7S7SJK0"/>
<gene>
    <name evidence="1" type="ORF">IRI77_28970</name>
</gene>
<proteinExistence type="predicted"/>
<organism evidence="1 2">
    <name type="scientific">Paludibaculum fermentans</name>
    <dbReference type="NCBI Taxonomy" id="1473598"/>
    <lineage>
        <taxon>Bacteria</taxon>
        <taxon>Pseudomonadati</taxon>
        <taxon>Acidobacteriota</taxon>
        <taxon>Terriglobia</taxon>
        <taxon>Bryobacterales</taxon>
        <taxon>Bryobacteraceae</taxon>
        <taxon>Paludibaculum</taxon>
    </lineage>
</organism>
<name>A0A7S7SJK0_PALFE</name>
<evidence type="ECO:0000313" key="2">
    <source>
        <dbReference type="Proteomes" id="UP000593892"/>
    </source>
</evidence>
<evidence type="ECO:0000313" key="1">
    <source>
        <dbReference type="EMBL" id="QOY86783.1"/>
    </source>
</evidence>
<accession>A0A7S7SJK0</accession>